<protein>
    <submittedName>
        <fullName evidence="1">Uncharacterized protein</fullName>
    </submittedName>
</protein>
<accession>A0A4Z2HWL5</accession>
<comment type="caution">
    <text evidence="1">The sequence shown here is derived from an EMBL/GenBank/DDBJ whole genome shotgun (WGS) entry which is preliminary data.</text>
</comment>
<organism evidence="1 2">
    <name type="scientific">Liparis tanakae</name>
    <name type="common">Tanaka's snailfish</name>
    <dbReference type="NCBI Taxonomy" id="230148"/>
    <lineage>
        <taxon>Eukaryota</taxon>
        <taxon>Metazoa</taxon>
        <taxon>Chordata</taxon>
        <taxon>Craniata</taxon>
        <taxon>Vertebrata</taxon>
        <taxon>Euteleostomi</taxon>
        <taxon>Actinopterygii</taxon>
        <taxon>Neopterygii</taxon>
        <taxon>Teleostei</taxon>
        <taxon>Neoteleostei</taxon>
        <taxon>Acanthomorphata</taxon>
        <taxon>Eupercaria</taxon>
        <taxon>Perciformes</taxon>
        <taxon>Cottioidei</taxon>
        <taxon>Cottales</taxon>
        <taxon>Liparidae</taxon>
        <taxon>Liparis</taxon>
    </lineage>
</organism>
<evidence type="ECO:0000313" key="2">
    <source>
        <dbReference type="Proteomes" id="UP000314294"/>
    </source>
</evidence>
<dbReference type="Proteomes" id="UP000314294">
    <property type="component" value="Unassembled WGS sequence"/>
</dbReference>
<dbReference type="OrthoDB" id="8016097at2759"/>
<evidence type="ECO:0000313" key="1">
    <source>
        <dbReference type="EMBL" id="TNN69990.1"/>
    </source>
</evidence>
<dbReference type="AlphaFoldDB" id="A0A4Z2HWL5"/>
<keyword evidence="2" id="KW-1185">Reference proteome</keyword>
<reference evidence="1 2" key="1">
    <citation type="submission" date="2019-03" db="EMBL/GenBank/DDBJ databases">
        <title>First draft genome of Liparis tanakae, snailfish: a comprehensive survey of snailfish specific genes.</title>
        <authorList>
            <person name="Kim W."/>
            <person name="Song I."/>
            <person name="Jeong J.-H."/>
            <person name="Kim D."/>
            <person name="Kim S."/>
            <person name="Ryu S."/>
            <person name="Song J.Y."/>
            <person name="Lee S.K."/>
        </authorList>
    </citation>
    <scope>NUCLEOTIDE SEQUENCE [LARGE SCALE GENOMIC DNA]</scope>
    <source>
        <tissue evidence="1">Muscle</tissue>
    </source>
</reference>
<name>A0A4Z2HWL5_9TELE</name>
<dbReference type="EMBL" id="SRLO01000169">
    <property type="protein sequence ID" value="TNN69990.1"/>
    <property type="molecule type" value="Genomic_DNA"/>
</dbReference>
<sequence>MADPWCWWGKATGSGVSVTLEPNVGPPGTQCLEGVQPEEELMSSLDPEDANPIFAECIN</sequence>
<proteinExistence type="predicted"/>
<gene>
    <name evidence="1" type="ORF">EYF80_019863</name>
</gene>